<dbReference type="Proteomes" id="UP000185779">
    <property type="component" value="Unassembled WGS sequence"/>
</dbReference>
<name>A0A1F2P332_9EURY</name>
<comment type="caution">
    <text evidence="9">The sequence shown here is derived from an EMBL/GenBank/DDBJ whole genome shotgun (WGS) entry which is preliminary data.</text>
</comment>
<dbReference type="GO" id="GO:1990259">
    <property type="term" value="F:histone H2AQ104 methyltransferase activity"/>
    <property type="evidence" value="ECO:0007669"/>
    <property type="project" value="TreeGrafter"/>
</dbReference>
<keyword evidence="6 7" id="KW-0694">RNA-binding</keyword>
<dbReference type="GO" id="GO:0008649">
    <property type="term" value="F:rRNA methyltransferase activity"/>
    <property type="evidence" value="ECO:0007669"/>
    <property type="project" value="TreeGrafter"/>
</dbReference>
<comment type="subunit">
    <text evidence="7">Interacts with nop5. Component of box C/D small ribonucleoprotein (sRNP) particles that contain rpl7ae, FlpA and nop5, plus a guide RNA.</text>
</comment>
<keyword evidence="3 7" id="KW-0489">Methyltransferase</keyword>
<dbReference type="NCBIfam" id="NF003276">
    <property type="entry name" value="PRK04266.1-2"/>
    <property type="match status" value="1"/>
</dbReference>
<evidence type="ECO:0000256" key="3">
    <source>
        <dbReference type="ARBA" id="ARBA00022603"/>
    </source>
</evidence>
<reference evidence="8" key="2">
    <citation type="journal article" date="2020" name="mSystems">
        <title>Genome- and Community-Level Interaction Insights into Carbon Utilization and Element Cycling Functions of Hydrothermarchaeota in Hydrothermal Sediment.</title>
        <authorList>
            <person name="Zhou Z."/>
            <person name="Liu Y."/>
            <person name="Xu W."/>
            <person name="Pan J."/>
            <person name="Luo Z.H."/>
            <person name="Li M."/>
        </authorList>
    </citation>
    <scope>NUCLEOTIDE SEQUENCE [LARGE SCALE GENOMIC DNA]</scope>
    <source>
        <strain evidence="8">HyVt-185</strain>
    </source>
</reference>
<evidence type="ECO:0000313" key="10">
    <source>
        <dbReference type="Proteomes" id="UP000185779"/>
    </source>
</evidence>
<dbReference type="PANTHER" id="PTHR10335">
    <property type="entry name" value="RRNA 2-O-METHYLTRANSFERASE FIBRILLARIN"/>
    <property type="match status" value="1"/>
</dbReference>
<dbReference type="GO" id="GO:0003723">
    <property type="term" value="F:RNA binding"/>
    <property type="evidence" value="ECO:0007669"/>
    <property type="project" value="UniProtKB-UniRule"/>
</dbReference>
<dbReference type="PRINTS" id="PR00052">
    <property type="entry name" value="FIBRILLARIN"/>
</dbReference>
<evidence type="ECO:0000256" key="5">
    <source>
        <dbReference type="ARBA" id="ARBA00022694"/>
    </source>
</evidence>
<dbReference type="InterPro" id="IPR000692">
    <property type="entry name" value="Fibrillarin"/>
</dbReference>
<organism evidence="9 10">
    <name type="scientific">Candidatus Syntropharchaeum butanivorans</name>
    <dbReference type="NCBI Taxonomy" id="1839936"/>
    <lineage>
        <taxon>Archaea</taxon>
        <taxon>Methanobacteriati</taxon>
        <taxon>Methanobacteriota</taxon>
        <taxon>Stenosarchaea group</taxon>
        <taxon>Methanomicrobia</taxon>
        <taxon>Methanosarcinales</taxon>
        <taxon>ANME-2 cluster</taxon>
        <taxon>Candidatus Syntropharchaeum</taxon>
    </lineage>
</organism>
<dbReference type="GO" id="GO:0000494">
    <property type="term" value="P:box C/D sno(s)RNA 3'-end processing"/>
    <property type="evidence" value="ECO:0007669"/>
    <property type="project" value="TreeGrafter"/>
</dbReference>
<feature type="binding site" evidence="7">
    <location>
        <begin position="90"/>
        <end position="91"/>
    </location>
    <ligand>
        <name>S-adenosyl-L-methionine</name>
        <dbReference type="ChEBI" id="CHEBI:59789"/>
    </ligand>
</feature>
<comment type="similarity">
    <text evidence="1 7">Belongs to the methyltransferase superfamily. Fibrillarin family.</text>
</comment>
<evidence type="ECO:0000256" key="4">
    <source>
        <dbReference type="ARBA" id="ARBA00022679"/>
    </source>
</evidence>
<dbReference type="Gene3D" id="3.40.50.150">
    <property type="entry name" value="Vaccinia Virus protein VP39"/>
    <property type="match status" value="1"/>
</dbReference>
<dbReference type="AlphaFoldDB" id="A0A1F2P332"/>
<evidence type="ECO:0000313" key="9">
    <source>
        <dbReference type="EMBL" id="OFV65558.1"/>
    </source>
</evidence>
<evidence type="ECO:0000313" key="8">
    <source>
        <dbReference type="EMBL" id="HDM36753.1"/>
    </source>
</evidence>
<gene>
    <name evidence="7" type="primary">flpA</name>
    <name evidence="8" type="ORF">ENG09_05860</name>
    <name evidence="9" type="ORF">SBU_001486</name>
</gene>
<dbReference type="PIRSF" id="PIRSF006540">
    <property type="entry name" value="Nop17p"/>
    <property type="match status" value="1"/>
</dbReference>
<dbReference type="EMBL" id="LYOR01000010">
    <property type="protein sequence ID" value="OFV65558.1"/>
    <property type="molecule type" value="Genomic_DNA"/>
</dbReference>
<dbReference type="GO" id="GO:0008033">
    <property type="term" value="P:tRNA processing"/>
    <property type="evidence" value="ECO:0007669"/>
    <property type="project" value="UniProtKB-UniRule"/>
</dbReference>
<keyword evidence="2 7" id="KW-0698">rRNA processing</keyword>
<protein>
    <recommendedName>
        <fullName evidence="7">Fibrillarin-like rRNA/tRNA 2'-O-methyltransferase</fullName>
        <ecNumber evidence="7">2.1.1.-</ecNumber>
    </recommendedName>
</protein>
<dbReference type="HAMAP" id="MF_00351">
    <property type="entry name" value="RNA_methyltransf_FlpA"/>
    <property type="match status" value="1"/>
</dbReference>
<feature type="binding site" evidence="7">
    <location>
        <begin position="72"/>
        <end position="73"/>
    </location>
    <ligand>
        <name>S-adenosyl-L-methionine</name>
        <dbReference type="ChEBI" id="CHEBI:59789"/>
    </ligand>
</feature>
<dbReference type="STRING" id="1839936.SBU_001486"/>
<accession>A0A1F2P332</accession>
<dbReference type="EC" id="2.1.1.-" evidence="7"/>
<dbReference type="Proteomes" id="UP000885863">
    <property type="component" value="Unassembled WGS sequence"/>
</dbReference>
<keyword evidence="10" id="KW-1185">Reference proteome</keyword>
<comment type="caution">
    <text evidence="7">Lacks conserved residue(s) required for the propagation of feature annotation.</text>
</comment>
<dbReference type="InterPro" id="IPR029063">
    <property type="entry name" value="SAM-dependent_MTases_sf"/>
</dbReference>
<dbReference type="SMART" id="SM01206">
    <property type="entry name" value="Fibrillarin"/>
    <property type="match status" value="1"/>
</dbReference>
<evidence type="ECO:0000256" key="6">
    <source>
        <dbReference type="ARBA" id="ARBA00022884"/>
    </source>
</evidence>
<evidence type="ECO:0000256" key="7">
    <source>
        <dbReference type="HAMAP-Rule" id="MF_00351"/>
    </source>
</evidence>
<sequence length="213" mass="23831">MMEPGPNIVLINGMLATRSLDPGVSIYGERLIGGYRLWSSKRSKLASAILKGLKLPIKKDSVVLYLGGSTGTTASHLSDILSEGLLYVVEFAKKPMKALLRVCEMRENMIPIFEDANHPERYRDIVGAVDMIYQDITQRNQAEILIKNADLFLKEEGWVLIAIKARSIDLSGSPADIFRSELEKLSERFTIRDTFDLSPGHRDHLMVLGSRRG</sequence>
<comment type="function">
    <text evidence="7">Involved in pre-rRNA and tRNA processing. Utilizes the methyl donor S-adenosyl-L-methionine to catalyze the site-specific 2'-hydroxyl methylation of ribose moieties in rRNA and tRNA. Site specificity is provided by a guide RNA that base pairs with the substrate. Methylation occurs at a characteristic distance from the sequence involved in base pairing with the guide RNA.</text>
</comment>
<evidence type="ECO:0000256" key="1">
    <source>
        <dbReference type="ARBA" id="ARBA00010632"/>
    </source>
</evidence>
<dbReference type="Pfam" id="PF01269">
    <property type="entry name" value="Fibrillarin"/>
    <property type="match status" value="1"/>
</dbReference>
<feature type="binding site" evidence="7">
    <location>
        <begin position="115"/>
        <end position="116"/>
    </location>
    <ligand>
        <name>S-adenosyl-L-methionine</name>
        <dbReference type="ChEBI" id="CHEBI:59789"/>
    </ligand>
</feature>
<dbReference type="PANTHER" id="PTHR10335:SF17">
    <property type="entry name" value="FIBRILLARIN"/>
    <property type="match status" value="1"/>
</dbReference>
<keyword evidence="4 7" id="KW-0808">Transferase</keyword>
<dbReference type="EMBL" id="DQZR01000248">
    <property type="protein sequence ID" value="HDM36753.1"/>
    <property type="molecule type" value="Genomic_DNA"/>
</dbReference>
<dbReference type="SUPFAM" id="SSF53335">
    <property type="entry name" value="S-adenosyl-L-methionine-dependent methyltransferases"/>
    <property type="match status" value="1"/>
</dbReference>
<evidence type="ECO:0000256" key="2">
    <source>
        <dbReference type="ARBA" id="ARBA00022552"/>
    </source>
</evidence>
<keyword evidence="5 7" id="KW-0819">tRNA processing</keyword>
<reference evidence="9 10" key="1">
    <citation type="submission" date="2016-05" db="EMBL/GenBank/DDBJ databases">
        <title>Microbial consortia oxidize butane by reversing methanogenesis.</title>
        <authorList>
            <person name="Laso-Perez R."/>
            <person name="Richter M."/>
            <person name="Wegener G."/>
            <person name="Musat F."/>
        </authorList>
    </citation>
    <scope>NUCLEOTIDE SEQUENCE [LARGE SCALE GENOMIC DNA]</scope>
    <source>
        <strain evidence="9">BOX1</strain>
    </source>
</reference>
<proteinExistence type="inferred from homology"/>